<gene>
    <name evidence="3" type="ORF">DW116_06250</name>
    <name evidence="2" type="ORF">DXD17_04380</name>
</gene>
<dbReference type="Proteomes" id="UP000285832">
    <property type="component" value="Unassembled WGS sequence"/>
</dbReference>
<evidence type="ECO:0000256" key="1">
    <source>
        <dbReference type="SAM" id="Phobius"/>
    </source>
</evidence>
<reference evidence="4 5" key="1">
    <citation type="submission" date="2018-08" db="EMBL/GenBank/DDBJ databases">
        <title>A genome reference for cultivated species of the human gut microbiota.</title>
        <authorList>
            <person name="Zou Y."/>
            <person name="Xue W."/>
            <person name="Luo G."/>
        </authorList>
    </citation>
    <scope>NUCLEOTIDE SEQUENCE [LARGE SCALE GENOMIC DNA]</scope>
    <source>
        <strain evidence="3 5">AM09-9</strain>
        <strain evidence="2 4">TF11-7</strain>
    </source>
</reference>
<feature type="transmembrane region" description="Helical" evidence="1">
    <location>
        <begin position="12"/>
        <end position="33"/>
    </location>
</feature>
<evidence type="ECO:0000313" key="4">
    <source>
        <dbReference type="Proteomes" id="UP000260793"/>
    </source>
</evidence>
<dbReference type="GeneID" id="77333717"/>
<dbReference type="Proteomes" id="UP000260793">
    <property type="component" value="Unassembled WGS sequence"/>
</dbReference>
<organism evidence="2 4">
    <name type="scientific">[Ruminococcus] lactaris</name>
    <dbReference type="NCBI Taxonomy" id="46228"/>
    <lineage>
        <taxon>Bacteria</taxon>
        <taxon>Bacillati</taxon>
        <taxon>Bacillota</taxon>
        <taxon>Clostridia</taxon>
        <taxon>Lachnospirales</taxon>
        <taxon>Lachnospiraceae</taxon>
        <taxon>Mediterraneibacter</taxon>
    </lineage>
</organism>
<keyword evidence="1" id="KW-0812">Transmembrane</keyword>
<sequence length="151" mass="17279">MLMEQNEKGRDTIWSVVMAVTTVLILLIGIFFLTKLFTANPLEGTWSDTENGMVLHIKSDGVMEITQALEAETVTIPVEYSMDRNTKRFAVHIKDEELEKAAEETKDLTEQDLRDIADVMEGTYEYSVDEQVLTLTEMEYGSQKTFVREED</sequence>
<dbReference type="EMBL" id="QSQN01000008">
    <property type="protein sequence ID" value="RGK41495.1"/>
    <property type="molecule type" value="Genomic_DNA"/>
</dbReference>
<comment type="caution">
    <text evidence="2">The sequence shown here is derived from an EMBL/GenBank/DDBJ whole genome shotgun (WGS) entry which is preliminary data.</text>
</comment>
<protein>
    <submittedName>
        <fullName evidence="2">Uncharacterized protein</fullName>
    </submittedName>
</protein>
<proteinExistence type="predicted"/>
<accession>A0A3E4LW50</accession>
<dbReference type="RefSeq" id="WP_005609540.1">
    <property type="nucleotide sequence ID" value="NZ_CABKOA010000036.1"/>
</dbReference>
<evidence type="ECO:0000313" key="2">
    <source>
        <dbReference type="EMBL" id="RGK41495.1"/>
    </source>
</evidence>
<evidence type="ECO:0000313" key="5">
    <source>
        <dbReference type="Proteomes" id="UP000285832"/>
    </source>
</evidence>
<dbReference type="AlphaFoldDB" id="A0A3E4LW50"/>
<keyword evidence="1" id="KW-1133">Transmembrane helix</keyword>
<keyword evidence="1" id="KW-0472">Membrane</keyword>
<evidence type="ECO:0000313" key="3">
    <source>
        <dbReference type="EMBL" id="RHJ62105.1"/>
    </source>
</evidence>
<name>A0A3E4LW50_9FIRM</name>
<dbReference type="EMBL" id="QRMI01000012">
    <property type="protein sequence ID" value="RHJ62105.1"/>
    <property type="molecule type" value="Genomic_DNA"/>
</dbReference>